<proteinExistence type="predicted"/>
<sequence length="85" mass="9345">MEVDKMETKSIRINGEKGGNCSPEGLKELEGEEGCKEGLPRDQSLILLQMDVFDESPFDLLDGVKWKVEGGLLNAAVLSLGHSRR</sequence>
<feature type="compositionally biased region" description="Basic and acidic residues" evidence="1">
    <location>
        <begin position="1"/>
        <end position="10"/>
    </location>
</feature>
<evidence type="ECO:0000256" key="1">
    <source>
        <dbReference type="SAM" id="MobiDB-lite"/>
    </source>
</evidence>
<dbReference type="EMBL" id="BMAO01009651">
    <property type="protein sequence ID" value="GFR32386.1"/>
    <property type="molecule type" value="Genomic_DNA"/>
</dbReference>
<name>A0A8X6HYE3_TRICU</name>
<accession>A0A8X6HYE3</accession>
<reference evidence="2" key="1">
    <citation type="submission" date="2020-07" db="EMBL/GenBank/DDBJ databases">
        <title>Multicomponent nature underlies the extraordinary mechanical properties of spider dragline silk.</title>
        <authorList>
            <person name="Kono N."/>
            <person name="Nakamura H."/>
            <person name="Mori M."/>
            <person name="Yoshida Y."/>
            <person name="Ohtoshi R."/>
            <person name="Malay A.D."/>
            <person name="Moran D.A.P."/>
            <person name="Tomita M."/>
            <person name="Numata K."/>
            <person name="Arakawa K."/>
        </authorList>
    </citation>
    <scope>NUCLEOTIDE SEQUENCE</scope>
</reference>
<dbReference type="AlphaFoldDB" id="A0A8X6HYE3"/>
<organism evidence="2 3">
    <name type="scientific">Trichonephila clavata</name>
    <name type="common">Joro spider</name>
    <name type="synonym">Nephila clavata</name>
    <dbReference type="NCBI Taxonomy" id="2740835"/>
    <lineage>
        <taxon>Eukaryota</taxon>
        <taxon>Metazoa</taxon>
        <taxon>Ecdysozoa</taxon>
        <taxon>Arthropoda</taxon>
        <taxon>Chelicerata</taxon>
        <taxon>Arachnida</taxon>
        <taxon>Araneae</taxon>
        <taxon>Araneomorphae</taxon>
        <taxon>Entelegynae</taxon>
        <taxon>Araneoidea</taxon>
        <taxon>Nephilidae</taxon>
        <taxon>Trichonephila</taxon>
    </lineage>
</organism>
<comment type="caution">
    <text evidence="2">The sequence shown here is derived from an EMBL/GenBank/DDBJ whole genome shotgun (WGS) entry which is preliminary data.</text>
</comment>
<dbReference type="Proteomes" id="UP000887116">
    <property type="component" value="Unassembled WGS sequence"/>
</dbReference>
<keyword evidence="3" id="KW-1185">Reference proteome</keyword>
<dbReference type="OrthoDB" id="10598118at2759"/>
<evidence type="ECO:0000313" key="2">
    <source>
        <dbReference type="EMBL" id="GFR32386.1"/>
    </source>
</evidence>
<gene>
    <name evidence="2" type="ORF">TNCT_594221</name>
</gene>
<protein>
    <submittedName>
        <fullName evidence="2">Uncharacterized protein</fullName>
    </submittedName>
</protein>
<evidence type="ECO:0000313" key="3">
    <source>
        <dbReference type="Proteomes" id="UP000887116"/>
    </source>
</evidence>
<feature type="region of interest" description="Disordered" evidence="1">
    <location>
        <begin position="1"/>
        <end position="26"/>
    </location>
</feature>